<gene>
    <name evidence="2" type="ordered locus">Sputcn32_0427</name>
</gene>
<feature type="transmembrane region" description="Helical" evidence="1">
    <location>
        <begin position="25"/>
        <end position="46"/>
    </location>
</feature>
<sequence length="250" mass="29104">MVKQFYKYRSFTILNLLKDRRERPLLISTLLAFIVLCIVEIRFPIFPFFIGSGLEDVLISDATKNIFSGLLIGLISAYIFYVFIDFIPRSRKEREIFSVLNSLIASVLHSYKNCHIYGHETALPHVDKSVLEKLWLESSLVTFRKNNSKYLPLLQAMNTSFTRLDDFRHVLPLVVALSPKHTMQWLVLTDKIRLLAENYGENPEVSIDKQHLIDKNTDDNPILEYKTALNFRMLEIIEESICWLYPSENG</sequence>
<feature type="transmembrane region" description="Helical" evidence="1">
    <location>
        <begin position="66"/>
        <end position="84"/>
    </location>
</feature>
<dbReference type="eggNOG" id="ENOG5033UCD">
    <property type="taxonomic scope" value="Bacteria"/>
</dbReference>
<dbReference type="HOGENOM" id="CLU_1119115_0_0_6"/>
<accession>A4Y2H6</accession>
<organism evidence="2">
    <name type="scientific">Shewanella putrefaciens (strain CN-32 / ATCC BAA-453)</name>
    <dbReference type="NCBI Taxonomy" id="319224"/>
    <lineage>
        <taxon>Bacteria</taxon>
        <taxon>Pseudomonadati</taxon>
        <taxon>Pseudomonadota</taxon>
        <taxon>Gammaproteobacteria</taxon>
        <taxon>Alteromonadales</taxon>
        <taxon>Shewanellaceae</taxon>
        <taxon>Shewanella</taxon>
    </lineage>
</organism>
<keyword evidence="1" id="KW-0812">Transmembrane</keyword>
<name>A4Y2H6_SHEPC</name>
<dbReference type="AlphaFoldDB" id="A4Y2H6"/>
<evidence type="ECO:0000256" key="1">
    <source>
        <dbReference type="SAM" id="Phobius"/>
    </source>
</evidence>
<evidence type="ECO:0000313" key="2">
    <source>
        <dbReference type="EMBL" id="ABP74159.1"/>
    </source>
</evidence>
<dbReference type="KEGG" id="spc:Sputcn32_0427"/>
<keyword evidence="1" id="KW-1133">Transmembrane helix</keyword>
<dbReference type="EMBL" id="CP000681">
    <property type="protein sequence ID" value="ABP74159.1"/>
    <property type="molecule type" value="Genomic_DNA"/>
</dbReference>
<protein>
    <submittedName>
        <fullName evidence="2">Uncharacterized protein</fullName>
    </submittedName>
</protein>
<reference evidence="2" key="1">
    <citation type="submission" date="2007-04" db="EMBL/GenBank/DDBJ databases">
        <title>Complete sequence of Shewanella putrefaciens CN-32.</title>
        <authorList>
            <consortium name="US DOE Joint Genome Institute"/>
            <person name="Copeland A."/>
            <person name="Lucas S."/>
            <person name="Lapidus A."/>
            <person name="Barry K."/>
            <person name="Detter J.C."/>
            <person name="Glavina del Rio T."/>
            <person name="Hammon N."/>
            <person name="Israni S."/>
            <person name="Dalin E."/>
            <person name="Tice H."/>
            <person name="Pitluck S."/>
            <person name="Chain P."/>
            <person name="Malfatti S."/>
            <person name="Shin M."/>
            <person name="Vergez L."/>
            <person name="Schmutz J."/>
            <person name="Larimer F."/>
            <person name="Land M."/>
            <person name="Hauser L."/>
            <person name="Kyrpides N."/>
            <person name="Mikhailova N."/>
            <person name="Romine M.F."/>
            <person name="Fredrickson J."/>
            <person name="Tiedje J."/>
            <person name="Richardson P."/>
        </authorList>
    </citation>
    <scope>NUCLEOTIDE SEQUENCE [LARGE SCALE GENOMIC DNA]</scope>
    <source>
        <strain evidence="2">CN-32</strain>
    </source>
</reference>
<proteinExistence type="predicted"/>
<keyword evidence="1" id="KW-0472">Membrane</keyword>